<dbReference type="GO" id="GO:0016758">
    <property type="term" value="F:hexosyltransferase activity"/>
    <property type="evidence" value="ECO:0007669"/>
    <property type="project" value="UniProtKB-ARBA"/>
</dbReference>
<dbReference type="InterPro" id="IPR029044">
    <property type="entry name" value="Nucleotide-diphossugar_trans"/>
</dbReference>
<dbReference type="SUPFAM" id="SSF53448">
    <property type="entry name" value="Nucleotide-diphospho-sugar transferases"/>
    <property type="match status" value="1"/>
</dbReference>
<dbReference type="InterPro" id="IPR001173">
    <property type="entry name" value="Glyco_trans_2-like"/>
</dbReference>
<dbReference type="RefSeq" id="WP_014798952.1">
    <property type="nucleotide sequence ID" value="NC_018018.1"/>
</dbReference>
<dbReference type="Gene3D" id="3.90.550.10">
    <property type="entry name" value="Spore Coat Polysaccharide Biosynthesis Protein SpsA, Chain A"/>
    <property type="match status" value="1"/>
</dbReference>
<dbReference type="eggNOG" id="COG1215">
    <property type="taxonomic scope" value="Bacteria"/>
</dbReference>
<evidence type="ECO:0000259" key="1">
    <source>
        <dbReference type="Pfam" id="PF00535"/>
    </source>
</evidence>
<accession>I4ANI7</accession>
<dbReference type="KEGG" id="fli:Fleli_3190"/>
<evidence type="ECO:0000313" key="2">
    <source>
        <dbReference type="EMBL" id="AFM05522.1"/>
    </source>
</evidence>
<evidence type="ECO:0000313" key="3">
    <source>
        <dbReference type="Proteomes" id="UP000006054"/>
    </source>
</evidence>
<dbReference type="CDD" id="cd06433">
    <property type="entry name" value="GT_2_WfgS_like"/>
    <property type="match status" value="1"/>
</dbReference>
<dbReference type="STRING" id="880071.Fleli_3190"/>
<dbReference type="PANTHER" id="PTHR22916:SF65">
    <property type="entry name" value="SLR1065 PROTEIN"/>
    <property type="match status" value="1"/>
</dbReference>
<gene>
    <name evidence="2" type="ordered locus">Fleli_3190</name>
</gene>
<protein>
    <submittedName>
        <fullName evidence="2">Glycosyl transferase</fullName>
    </submittedName>
</protein>
<proteinExistence type="predicted"/>
<dbReference type="PANTHER" id="PTHR22916">
    <property type="entry name" value="GLYCOSYLTRANSFERASE"/>
    <property type="match status" value="1"/>
</dbReference>
<name>I4ANI7_BERLS</name>
<dbReference type="AlphaFoldDB" id="I4ANI7"/>
<keyword evidence="3" id="KW-1185">Reference proteome</keyword>
<dbReference type="Proteomes" id="UP000006054">
    <property type="component" value="Chromosome"/>
</dbReference>
<sequence>MRISIITPSYNQAAYLEKTIQSIISQGYDDLEYILIDGGSNDGSLEIIEKYKEHFAFWVSEKDEGQSHAINKGFKHATGDIITWINSDDQLMPNALHQIAAEFEKDTNKEIFVAHGKTILFGENMQDKEFGASKTNFLERSLAGLPFPQPSSFFRKELINNYGNLKQEFHFGMDYEFFVPVFLNEKSIYIDNIFSKYLYHNESKSLTQQSGFARDYAKVFSKILRSFEKSKNPNHQEVVKKTISKFRELNFYTESNDSDDIFEINNSFTEQQLHLAFCYNLLNQLIFYYEAIETTNKQEQAQSWKQVKKITSYLVKNEADFVAQNPEVKQVYQRSKFLNPMLMGFLRKVKKVL</sequence>
<keyword evidence="2" id="KW-0808">Transferase</keyword>
<dbReference type="Pfam" id="PF00535">
    <property type="entry name" value="Glycos_transf_2"/>
    <property type="match status" value="1"/>
</dbReference>
<reference evidence="3" key="1">
    <citation type="submission" date="2012-06" db="EMBL/GenBank/DDBJ databases">
        <title>The complete genome of Flexibacter litoralis DSM 6794.</title>
        <authorList>
            <person name="Lucas S."/>
            <person name="Copeland A."/>
            <person name="Lapidus A."/>
            <person name="Glavina del Rio T."/>
            <person name="Dalin E."/>
            <person name="Tice H."/>
            <person name="Bruce D."/>
            <person name="Goodwin L."/>
            <person name="Pitluck S."/>
            <person name="Peters L."/>
            <person name="Ovchinnikova G."/>
            <person name="Lu M."/>
            <person name="Kyrpides N."/>
            <person name="Mavromatis K."/>
            <person name="Ivanova N."/>
            <person name="Brettin T."/>
            <person name="Detter J.C."/>
            <person name="Han C."/>
            <person name="Larimer F."/>
            <person name="Land M."/>
            <person name="Hauser L."/>
            <person name="Markowitz V."/>
            <person name="Cheng J.-F."/>
            <person name="Hugenholtz P."/>
            <person name="Woyke T."/>
            <person name="Wu D."/>
            <person name="Spring S."/>
            <person name="Lang E."/>
            <person name="Kopitz M."/>
            <person name="Brambilla E."/>
            <person name="Klenk H.-P."/>
            <person name="Eisen J.A."/>
        </authorList>
    </citation>
    <scope>NUCLEOTIDE SEQUENCE [LARGE SCALE GENOMIC DNA]</scope>
    <source>
        <strain evidence="3">ATCC 23117 / DSM 6794 / NBRC 15988 / NCIMB 1366 / Sio-4</strain>
    </source>
</reference>
<dbReference type="EMBL" id="CP003345">
    <property type="protein sequence ID" value="AFM05522.1"/>
    <property type="molecule type" value="Genomic_DNA"/>
</dbReference>
<feature type="domain" description="Glycosyltransferase 2-like" evidence="1">
    <location>
        <begin position="4"/>
        <end position="108"/>
    </location>
</feature>
<dbReference type="HOGENOM" id="CLU_025996_21_1_10"/>
<organism evidence="2 3">
    <name type="scientific">Bernardetia litoralis (strain ATCC 23117 / DSM 6794 / NBRC 15988 / NCIMB 1366 / Fx l1 / Sio-4)</name>
    <name type="common">Flexibacter litoralis</name>
    <dbReference type="NCBI Taxonomy" id="880071"/>
    <lineage>
        <taxon>Bacteria</taxon>
        <taxon>Pseudomonadati</taxon>
        <taxon>Bacteroidota</taxon>
        <taxon>Cytophagia</taxon>
        <taxon>Cytophagales</taxon>
        <taxon>Bernardetiaceae</taxon>
        <taxon>Bernardetia</taxon>
    </lineage>
</organism>